<protein>
    <submittedName>
        <fullName evidence="2">Uncharacterized protein</fullName>
    </submittedName>
</protein>
<evidence type="ECO:0000256" key="1">
    <source>
        <dbReference type="SAM" id="MobiDB-lite"/>
    </source>
</evidence>
<evidence type="ECO:0000313" key="3">
    <source>
        <dbReference type="Proteomes" id="UP000243515"/>
    </source>
</evidence>
<feature type="region of interest" description="Disordered" evidence="1">
    <location>
        <begin position="85"/>
        <end position="177"/>
    </location>
</feature>
<feature type="compositionally biased region" description="Basic and acidic residues" evidence="1">
    <location>
        <begin position="137"/>
        <end position="147"/>
    </location>
</feature>
<dbReference type="OrthoDB" id="5416097at2759"/>
<reference evidence="2 3" key="1">
    <citation type="journal article" date="2015" name="Environ. Microbiol.">
        <title>Metagenome sequence of Elaphomyces granulatus from sporocarp tissue reveals Ascomycota ectomycorrhizal fingerprints of genome expansion and a Proteobacteria-rich microbiome.</title>
        <authorList>
            <person name="Quandt C.A."/>
            <person name="Kohler A."/>
            <person name="Hesse C.N."/>
            <person name="Sharpton T.J."/>
            <person name="Martin F."/>
            <person name="Spatafora J.W."/>
        </authorList>
    </citation>
    <scope>NUCLEOTIDE SEQUENCE [LARGE SCALE GENOMIC DNA]</scope>
    <source>
        <strain evidence="2 3">OSC145934</strain>
    </source>
</reference>
<feature type="compositionally biased region" description="Low complexity" evidence="1">
    <location>
        <begin position="85"/>
        <end position="94"/>
    </location>
</feature>
<comment type="caution">
    <text evidence="2">The sequence shown here is derived from an EMBL/GenBank/DDBJ whole genome shotgun (WGS) entry which is preliminary data.</text>
</comment>
<accession>A0A232LPG7</accession>
<dbReference type="Proteomes" id="UP000243515">
    <property type="component" value="Unassembled WGS sequence"/>
</dbReference>
<dbReference type="AlphaFoldDB" id="A0A232LPG7"/>
<name>A0A232LPG7_9EURO</name>
<proteinExistence type="predicted"/>
<dbReference type="EMBL" id="NPHW01006548">
    <property type="protein sequence ID" value="OXV05707.1"/>
    <property type="molecule type" value="Genomic_DNA"/>
</dbReference>
<gene>
    <name evidence="2" type="ORF">Egran_06525</name>
</gene>
<evidence type="ECO:0000313" key="2">
    <source>
        <dbReference type="EMBL" id="OXV05707.1"/>
    </source>
</evidence>
<organism evidence="2 3">
    <name type="scientific">Elaphomyces granulatus</name>
    <dbReference type="NCBI Taxonomy" id="519963"/>
    <lineage>
        <taxon>Eukaryota</taxon>
        <taxon>Fungi</taxon>
        <taxon>Dikarya</taxon>
        <taxon>Ascomycota</taxon>
        <taxon>Pezizomycotina</taxon>
        <taxon>Eurotiomycetes</taxon>
        <taxon>Eurotiomycetidae</taxon>
        <taxon>Eurotiales</taxon>
        <taxon>Elaphomycetaceae</taxon>
        <taxon>Elaphomyces</taxon>
    </lineage>
</organism>
<keyword evidence="3" id="KW-1185">Reference proteome</keyword>
<sequence length="177" mass="19475">MDTTITEVPLEHPSRRDLIKRLTEALKTTMFTSFVRACLYVSDIEKLEYLVQVAEANPDLGSILMAGFNVGRLVDKWLQRVRTPAAPTTHTPVAQSPLARLTTPSPHPSPLYATPSPLYETPSPMQPPHTPSAAKRSHNDAEGEESRPRKRIREGSVGSVGRSKQAADWASLLPVSQ</sequence>